<evidence type="ECO:0000256" key="5">
    <source>
        <dbReference type="PROSITE-ProRule" id="PRU10058"/>
    </source>
</evidence>
<dbReference type="EC" id="3.2.1.-" evidence="6"/>
<dbReference type="PROSITE" id="PS00812">
    <property type="entry name" value="GLYCOSYL_HYDROL_F8"/>
    <property type="match status" value="1"/>
</dbReference>
<keyword evidence="3 6" id="KW-0378">Hydrolase</keyword>
<evidence type="ECO:0000256" key="7">
    <source>
        <dbReference type="SAM" id="Phobius"/>
    </source>
</evidence>
<keyword evidence="7" id="KW-1133">Transmembrane helix</keyword>
<evidence type="ECO:0000313" key="8">
    <source>
        <dbReference type="EMBL" id="KEQ50175.1"/>
    </source>
</evidence>
<dbReference type="GO" id="GO:0004553">
    <property type="term" value="F:hydrolase activity, hydrolyzing O-glycosyl compounds"/>
    <property type="evidence" value="ECO:0007669"/>
    <property type="project" value="InterPro"/>
</dbReference>
<dbReference type="Proteomes" id="UP000028098">
    <property type="component" value="Unassembled WGS sequence"/>
</dbReference>
<proteinExistence type="inferred from homology"/>
<keyword evidence="2" id="KW-0732">Signal</keyword>
<dbReference type="AlphaFoldDB" id="A0A081R4Q2"/>
<dbReference type="EMBL" id="JPGB01000005">
    <property type="protein sequence ID" value="KEQ50175.1"/>
    <property type="molecule type" value="Genomic_DNA"/>
</dbReference>
<dbReference type="Gene3D" id="1.50.10.10">
    <property type="match status" value="1"/>
</dbReference>
<dbReference type="PRINTS" id="PR00735">
    <property type="entry name" value="GLHYDRLASE8"/>
</dbReference>
<dbReference type="STRING" id="1303.SORDD17_00816"/>
<keyword evidence="7" id="KW-0812">Transmembrane</keyword>
<keyword evidence="7" id="KW-0472">Membrane</keyword>
<dbReference type="SUPFAM" id="SSF48208">
    <property type="entry name" value="Six-hairpin glycosidases"/>
    <property type="match status" value="1"/>
</dbReference>
<keyword evidence="4 6" id="KW-0326">Glycosidase</keyword>
<dbReference type="RefSeq" id="WP_042902734.1">
    <property type="nucleotide sequence ID" value="NZ_JASHAK010000003.1"/>
</dbReference>
<comment type="similarity">
    <text evidence="1 6">Belongs to the glycosyl hydrolase 8 (cellulase D) family.</text>
</comment>
<dbReference type="InterPro" id="IPR019834">
    <property type="entry name" value="Glyco_hydro_8_CS"/>
</dbReference>
<reference evidence="8 9" key="1">
    <citation type="submission" date="2014-05" db="EMBL/GenBank/DDBJ databases">
        <authorList>
            <person name="Daugherty S.C."/>
            <person name="Tallon L.J."/>
            <person name="Sadzewicz L."/>
            <person name="Kilian M."/>
            <person name="Tettelin H."/>
        </authorList>
    </citation>
    <scope>NUCLEOTIDE SEQUENCE [LARGE SCALE GENOMIC DNA]</scope>
    <source>
        <strain evidence="8 9">SK143</strain>
    </source>
</reference>
<evidence type="ECO:0000256" key="2">
    <source>
        <dbReference type="ARBA" id="ARBA00022729"/>
    </source>
</evidence>
<keyword evidence="6" id="KW-0119">Carbohydrate metabolism</keyword>
<name>A0A081R4Q2_STROR</name>
<comment type="caution">
    <text evidence="8">The sequence shown here is derived from an EMBL/GenBank/DDBJ whole genome shotgun (WGS) entry which is preliminary data.</text>
</comment>
<feature type="transmembrane region" description="Helical" evidence="7">
    <location>
        <begin position="6"/>
        <end position="25"/>
    </location>
</feature>
<dbReference type="GO" id="GO:0000272">
    <property type="term" value="P:polysaccharide catabolic process"/>
    <property type="evidence" value="ECO:0007669"/>
    <property type="project" value="UniProtKB-KW"/>
</dbReference>
<protein>
    <recommendedName>
        <fullName evidence="6">Glucanase</fullName>
        <ecNumber evidence="6">3.2.1.-</ecNumber>
    </recommendedName>
</protein>
<evidence type="ECO:0000256" key="1">
    <source>
        <dbReference type="ARBA" id="ARBA00009209"/>
    </source>
</evidence>
<dbReference type="Pfam" id="PF01270">
    <property type="entry name" value="Glyco_hydro_8"/>
    <property type="match status" value="1"/>
</dbReference>
<dbReference type="InterPro" id="IPR008928">
    <property type="entry name" value="6-hairpin_glycosidase_sf"/>
</dbReference>
<feature type="active site" description="Nucleophile" evidence="5">
    <location>
        <position position="130"/>
    </location>
</feature>
<accession>A0A081R4Q2</accession>
<dbReference type="InterPro" id="IPR012341">
    <property type="entry name" value="6hp_glycosidase-like_sf"/>
</dbReference>
<evidence type="ECO:0000313" key="9">
    <source>
        <dbReference type="Proteomes" id="UP000028098"/>
    </source>
</evidence>
<dbReference type="PATRIC" id="fig|1303.44.peg.1231"/>
<evidence type="ECO:0000256" key="6">
    <source>
        <dbReference type="RuleBase" id="RU361167"/>
    </source>
</evidence>
<evidence type="ECO:0000256" key="4">
    <source>
        <dbReference type="ARBA" id="ARBA00023295"/>
    </source>
</evidence>
<sequence>MKTNKLKYVWFVLILSIFCLALFLVRGRTKIEMRNRIYSQWSQQFLVTKGDQSYVRTTNDSEETTVLSEAQSYGMLITVLAAQKGQATQADFESLYRYYQNHRIEGTQLMSWKQVIKNDSEMVEKQNATDGDLYIAYSLIEAAKQWPDKAQEYQEQAKKILADILQYNFNEETGVLTVGNWANKDSDYYYLMRTSDTLPHYFQSFYDLTGNKQWLDIKDKMLGQLEQISSHSDTGLLPDFIWAEKSGARLVDANTIESQYDGAYSYNACRLPYHLSQSQDERSQKLVQKMMDFFMKEQRIYAGYDLNGTALNQYQAGSFLAPITYASDKGEGYLKLLQQNKYIFTQDLPLDNYYDATMITMIALEMF</sequence>
<dbReference type="InterPro" id="IPR002037">
    <property type="entry name" value="Glyco_hydro_8"/>
</dbReference>
<evidence type="ECO:0000256" key="3">
    <source>
        <dbReference type="ARBA" id="ARBA00022801"/>
    </source>
</evidence>
<organism evidence="8 9">
    <name type="scientific">Streptococcus oralis</name>
    <dbReference type="NCBI Taxonomy" id="1303"/>
    <lineage>
        <taxon>Bacteria</taxon>
        <taxon>Bacillati</taxon>
        <taxon>Bacillota</taxon>
        <taxon>Bacilli</taxon>
        <taxon>Lactobacillales</taxon>
        <taxon>Streptococcaceae</taxon>
        <taxon>Streptococcus</taxon>
    </lineage>
</organism>
<gene>
    <name evidence="8" type="ORF">SK143_1298</name>
</gene>
<keyword evidence="6" id="KW-0624">Polysaccharide degradation</keyword>